<protein>
    <submittedName>
        <fullName evidence="9">Lipoprotein</fullName>
    </submittedName>
</protein>
<dbReference type="CDD" id="cd16913">
    <property type="entry name" value="YkuD_like"/>
    <property type="match status" value="1"/>
</dbReference>
<feature type="active site" description="Nucleophile" evidence="7">
    <location>
        <position position="349"/>
    </location>
</feature>
<keyword evidence="4 7" id="KW-0573">Peptidoglycan synthesis</keyword>
<dbReference type="InterPro" id="IPR038063">
    <property type="entry name" value="Transpep_catalytic_dom"/>
</dbReference>
<comment type="pathway">
    <text evidence="1 7">Cell wall biogenesis; peptidoglycan biosynthesis.</text>
</comment>
<dbReference type="Pfam" id="PF03734">
    <property type="entry name" value="YkuD"/>
    <property type="match status" value="1"/>
</dbReference>
<feature type="active site" description="Proton donor/acceptor" evidence="7">
    <location>
        <position position="329"/>
    </location>
</feature>
<dbReference type="InterPro" id="IPR005490">
    <property type="entry name" value="LD_TPept_cat_dom"/>
</dbReference>
<dbReference type="GO" id="GO:0071972">
    <property type="term" value="F:peptidoglycan L,D-transpeptidase activity"/>
    <property type="evidence" value="ECO:0007669"/>
    <property type="project" value="TreeGrafter"/>
</dbReference>
<keyword evidence="5" id="KW-0012">Acyltransferase</keyword>
<keyword evidence="2" id="KW-0808">Transferase</keyword>
<dbReference type="RefSeq" id="WP_189131481.1">
    <property type="nucleotide sequence ID" value="NZ_BMMS01000008.1"/>
</dbReference>
<dbReference type="Gene3D" id="2.60.40.3710">
    <property type="match status" value="1"/>
</dbReference>
<dbReference type="Gene3D" id="2.40.440.10">
    <property type="entry name" value="L,D-transpeptidase catalytic domain-like"/>
    <property type="match status" value="1"/>
</dbReference>
<dbReference type="InterPro" id="IPR050979">
    <property type="entry name" value="LD-transpeptidase"/>
</dbReference>
<feature type="domain" description="L,D-TPase catalytic" evidence="8">
    <location>
        <begin position="250"/>
        <end position="373"/>
    </location>
</feature>
<dbReference type="GO" id="GO:0016746">
    <property type="term" value="F:acyltransferase activity"/>
    <property type="evidence" value="ECO:0007669"/>
    <property type="project" value="UniProtKB-KW"/>
</dbReference>
<evidence type="ECO:0000256" key="3">
    <source>
        <dbReference type="ARBA" id="ARBA00022960"/>
    </source>
</evidence>
<dbReference type="EMBL" id="BMMS01000008">
    <property type="protein sequence ID" value="GGO86600.1"/>
    <property type="molecule type" value="Genomic_DNA"/>
</dbReference>
<name>A0A917ZLP5_9ACTN</name>
<dbReference type="GO" id="GO:0071555">
    <property type="term" value="P:cell wall organization"/>
    <property type="evidence" value="ECO:0007669"/>
    <property type="project" value="UniProtKB-UniRule"/>
</dbReference>
<dbReference type="Gene3D" id="2.60.40.3780">
    <property type="match status" value="1"/>
</dbReference>
<sequence>MIFKDSGRGARVLAASFVGVALLAGCSSGSGSGDGKAKSVNAGKGTAAQVTVTPGGAKSKDVDPGQTVKVAVEHGSLTSVEVAPAKGEGAEVTGAWGKGRQSWHSNRTMTPGTTYVVNVVATNAAGDRTKARKTFTTRTPQLFNSVNVVPSNGAVVGVGQPVSIAFEQPVKDRAAVERSLSVTTSPKVEGSWGWVRDPLTGVERVDWRPKEYWAKGTKVTMRAHLSGVNTGGGRYLRRDVTTTFTIGTARVSKVDLKKHTLEIFEDGTKIRTIPVSGGQDRYPTWNGTMVVLDKASMVHMTSQSVNITDTYDKNVPWAVHLTTSGTYAHAAPWNEPLGYFGRVNMSHGCVGMSGANGKWFFERAVRGDVVEVTGSIRATVSTGNGFGDWNPTFEEWSALSALK</sequence>
<keyword evidence="6 7" id="KW-0961">Cell wall biogenesis/degradation</keyword>
<dbReference type="GO" id="GO:0018104">
    <property type="term" value="P:peptidoglycan-protein cross-linking"/>
    <property type="evidence" value="ECO:0007669"/>
    <property type="project" value="TreeGrafter"/>
</dbReference>
<keyword evidence="3 7" id="KW-0133">Cell shape</keyword>
<dbReference type="SUPFAM" id="SSF141523">
    <property type="entry name" value="L,D-transpeptidase catalytic domain-like"/>
    <property type="match status" value="1"/>
</dbReference>
<evidence type="ECO:0000259" key="8">
    <source>
        <dbReference type="PROSITE" id="PS52029"/>
    </source>
</evidence>
<keyword evidence="10" id="KW-1185">Reference proteome</keyword>
<evidence type="ECO:0000256" key="1">
    <source>
        <dbReference type="ARBA" id="ARBA00004752"/>
    </source>
</evidence>
<gene>
    <name evidence="9" type="ORF">GCM10012280_23110</name>
</gene>
<dbReference type="PANTHER" id="PTHR30582:SF2">
    <property type="entry name" value="L,D-TRANSPEPTIDASE YCIB-RELATED"/>
    <property type="match status" value="1"/>
</dbReference>
<dbReference type="GO" id="GO:0005576">
    <property type="term" value="C:extracellular region"/>
    <property type="evidence" value="ECO:0007669"/>
    <property type="project" value="TreeGrafter"/>
</dbReference>
<evidence type="ECO:0000256" key="7">
    <source>
        <dbReference type="PROSITE-ProRule" id="PRU01373"/>
    </source>
</evidence>
<dbReference type="AlphaFoldDB" id="A0A917ZLP5"/>
<keyword evidence="9" id="KW-0449">Lipoprotein</keyword>
<reference evidence="9" key="2">
    <citation type="submission" date="2020-09" db="EMBL/GenBank/DDBJ databases">
        <authorList>
            <person name="Sun Q."/>
            <person name="Zhou Y."/>
        </authorList>
    </citation>
    <scope>NUCLEOTIDE SEQUENCE</scope>
    <source>
        <strain evidence="9">CGMCC 4.7201</strain>
    </source>
</reference>
<proteinExistence type="predicted"/>
<evidence type="ECO:0000256" key="6">
    <source>
        <dbReference type="ARBA" id="ARBA00023316"/>
    </source>
</evidence>
<dbReference type="Proteomes" id="UP000641932">
    <property type="component" value="Unassembled WGS sequence"/>
</dbReference>
<comment type="caution">
    <text evidence="9">The sequence shown here is derived from an EMBL/GenBank/DDBJ whole genome shotgun (WGS) entry which is preliminary data.</text>
</comment>
<dbReference type="InterPro" id="IPR041280">
    <property type="entry name" value="Big_10"/>
</dbReference>
<evidence type="ECO:0000256" key="2">
    <source>
        <dbReference type="ARBA" id="ARBA00022679"/>
    </source>
</evidence>
<evidence type="ECO:0000313" key="9">
    <source>
        <dbReference type="EMBL" id="GGO86600.1"/>
    </source>
</evidence>
<dbReference type="PROSITE" id="PS51257">
    <property type="entry name" value="PROKAR_LIPOPROTEIN"/>
    <property type="match status" value="1"/>
</dbReference>
<accession>A0A917ZLP5</accession>
<dbReference type="GO" id="GO:0008360">
    <property type="term" value="P:regulation of cell shape"/>
    <property type="evidence" value="ECO:0007669"/>
    <property type="project" value="UniProtKB-UniRule"/>
</dbReference>
<dbReference type="CDD" id="cd13432">
    <property type="entry name" value="LDT_IgD_like_2"/>
    <property type="match status" value="1"/>
</dbReference>
<evidence type="ECO:0000256" key="4">
    <source>
        <dbReference type="ARBA" id="ARBA00022984"/>
    </source>
</evidence>
<dbReference type="Pfam" id="PF17964">
    <property type="entry name" value="Big_10"/>
    <property type="match status" value="1"/>
</dbReference>
<dbReference type="PROSITE" id="PS52029">
    <property type="entry name" value="LD_TPASE"/>
    <property type="match status" value="1"/>
</dbReference>
<evidence type="ECO:0000313" key="10">
    <source>
        <dbReference type="Proteomes" id="UP000641932"/>
    </source>
</evidence>
<evidence type="ECO:0000256" key="5">
    <source>
        <dbReference type="ARBA" id="ARBA00023315"/>
    </source>
</evidence>
<organism evidence="9 10">
    <name type="scientific">Wenjunlia tyrosinilytica</name>
    <dbReference type="NCBI Taxonomy" id="1544741"/>
    <lineage>
        <taxon>Bacteria</taxon>
        <taxon>Bacillati</taxon>
        <taxon>Actinomycetota</taxon>
        <taxon>Actinomycetes</taxon>
        <taxon>Kitasatosporales</taxon>
        <taxon>Streptomycetaceae</taxon>
        <taxon>Wenjunlia</taxon>
    </lineage>
</organism>
<reference evidence="9" key="1">
    <citation type="journal article" date="2014" name="Int. J. Syst. Evol. Microbiol.">
        <title>Complete genome sequence of Corynebacterium casei LMG S-19264T (=DSM 44701T), isolated from a smear-ripened cheese.</title>
        <authorList>
            <consortium name="US DOE Joint Genome Institute (JGI-PGF)"/>
            <person name="Walter F."/>
            <person name="Albersmeier A."/>
            <person name="Kalinowski J."/>
            <person name="Ruckert C."/>
        </authorList>
    </citation>
    <scope>NUCLEOTIDE SEQUENCE</scope>
    <source>
        <strain evidence="9">CGMCC 4.7201</strain>
    </source>
</reference>
<dbReference type="PANTHER" id="PTHR30582">
    <property type="entry name" value="L,D-TRANSPEPTIDASE"/>
    <property type="match status" value="1"/>
</dbReference>